<evidence type="ECO:0000313" key="3">
    <source>
        <dbReference type="Proteomes" id="UP000019140"/>
    </source>
</evidence>
<dbReference type="CDD" id="cd00688">
    <property type="entry name" value="ISOPREN_C2_like"/>
    <property type="match status" value="1"/>
</dbReference>
<dbReference type="Gene3D" id="2.60.40.1120">
    <property type="entry name" value="Carboxypeptidase-like, regulatory domain"/>
    <property type="match status" value="2"/>
</dbReference>
<evidence type="ECO:0008006" key="4">
    <source>
        <dbReference type="Google" id="ProtNLM"/>
    </source>
</evidence>
<dbReference type="InterPro" id="IPR008930">
    <property type="entry name" value="Terpenoid_cyclase/PrenylTrfase"/>
</dbReference>
<gene>
    <name evidence="2" type="ORF">ETSY2_15795</name>
</gene>
<dbReference type="SUPFAM" id="SSF49452">
    <property type="entry name" value="Starch-binding domain-like"/>
    <property type="match status" value="2"/>
</dbReference>
<sequence length="453" mass="47980">MKKLMTWMVFACVFIPYSMADADLQSGFTWLNSQAQSDGRLASGTDRVTPFQATSEALRTLQVLGDMTHPSVAPAQNFLASHTLHNTEYLSRKILAGIDSGEDVTAWLSELLTHQHPNSGFGTFENRDPSVLDTAFALEALAAQGAAHMSAAGYAVSFLLAQQRSDGSWADNDDAPSLYLTALALRALWLYRHIFAINEALDAAQDFLLAQREGQLWGETFATALALIAILPRLPDHALVAQSLAALQGAQLADGSWNHDVYTTALALRALHLAQVRVPNPDLATLIGWAMDGDTGLPMSGVRVQLTGPQRQSFTTGNDGRFAFSGLPSGAYQLSLDLVNYAPLSTTTTLPRGGLLNLGDLRLLKEVDATTTATVQGLVTEAATGQPLAGVTIRTGSQSATSTEDGRYQISNVVPGPLQLTASLDGYLSATGSAALRAGAILIFSPALTPGAV</sequence>
<proteinExistence type="predicted"/>
<dbReference type="SUPFAM" id="SSF48239">
    <property type="entry name" value="Terpenoid cyclases/Protein prenyltransferases"/>
    <property type="match status" value="1"/>
</dbReference>
<dbReference type="HOGENOM" id="CLU_604859_0_0_7"/>
<protein>
    <recommendedName>
        <fullName evidence="4">Squalene cyclase C-terminal domain-containing protein</fullName>
    </recommendedName>
</protein>
<evidence type="ECO:0000256" key="1">
    <source>
        <dbReference type="SAM" id="SignalP"/>
    </source>
</evidence>
<keyword evidence="3" id="KW-1185">Reference proteome</keyword>
<accession>W4M9R7</accession>
<feature type="signal peptide" evidence="1">
    <location>
        <begin position="1"/>
        <end position="20"/>
    </location>
</feature>
<keyword evidence="1" id="KW-0732">Signal</keyword>
<feature type="chain" id="PRO_5004844803" description="Squalene cyclase C-terminal domain-containing protein" evidence="1">
    <location>
        <begin position="21"/>
        <end position="453"/>
    </location>
</feature>
<dbReference type="Pfam" id="PF13620">
    <property type="entry name" value="CarboxypepD_reg"/>
    <property type="match status" value="2"/>
</dbReference>
<dbReference type="Gene3D" id="1.50.10.20">
    <property type="match status" value="1"/>
</dbReference>
<feature type="non-terminal residue" evidence="2">
    <location>
        <position position="453"/>
    </location>
</feature>
<name>W4M9R7_9BACT</name>
<dbReference type="Proteomes" id="UP000019140">
    <property type="component" value="Unassembled WGS sequence"/>
</dbReference>
<evidence type="ECO:0000313" key="2">
    <source>
        <dbReference type="EMBL" id="ETX06661.1"/>
    </source>
</evidence>
<dbReference type="EMBL" id="AZHX01000639">
    <property type="protein sequence ID" value="ETX06661.1"/>
    <property type="molecule type" value="Genomic_DNA"/>
</dbReference>
<dbReference type="GO" id="GO:0030246">
    <property type="term" value="F:carbohydrate binding"/>
    <property type="evidence" value="ECO:0007669"/>
    <property type="project" value="InterPro"/>
</dbReference>
<dbReference type="AlphaFoldDB" id="W4M9R7"/>
<reference evidence="2 3" key="1">
    <citation type="journal article" date="2014" name="Nature">
        <title>An environmental bacterial taxon with a large and distinct metabolic repertoire.</title>
        <authorList>
            <person name="Wilson M.C."/>
            <person name="Mori T."/>
            <person name="Ruckert C."/>
            <person name="Uria A.R."/>
            <person name="Helf M.J."/>
            <person name="Takada K."/>
            <person name="Gernert C."/>
            <person name="Steffens U.A."/>
            <person name="Heycke N."/>
            <person name="Schmitt S."/>
            <person name="Rinke C."/>
            <person name="Helfrich E.J."/>
            <person name="Brachmann A.O."/>
            <person name="Gurgui C."/>
            <person name="Wakimoto T."/>
            <person name="Kracht M."/>
            <person name="Crusemann M."/>
            <person name="Hentschel U."/>
            <person name="Abe I."/>
            <person name="Matsunaga S."/>
            <person name="Kalinowski J."/>
            <person name="Takeyama H."/>
            <person name="Piel J."/>
        </authorList>
    </citation>
    <scope>NUCLEOTIDE SEQUENCE [LARGE SCALE GENOMIC DNA]</scope>
    <source>
        <strain evidence="3">TSY2</strain>
    </source>
</reference>
<dbReference type="InterPro" id="IPR013784">
    <property type="entry name" value="Carb-bd-like_fold"/>
</dbReference>
<comment type="caution">
    <text evidence="2">The sequence shown here is derived from an EMBL/GenBank/DDBJ whole genome shotgun (WGS) entry which is preliminary data.</text>
</comment>
<organism evidence="2 3">
    <name type="scientific">Candidatus Entotheonella gemina</name>
    <dbReference type="NCBI Taxonomy" id="1429439"/>
    <lineage>
        <taxon>Bacteria</taxon>
        <taxon>Pseudomonadati</taxon>
        <taxon>Nitrospinota/Tectimicrobiota group</taxon>
        <taxon>Candidatus Tectimicrobiota</taxon>
        <taxon>Candidatus Entotheonellia</taxon>
        <taxon>Candidatus Entotheonellales</taxon>
        <taxon>Candidatus Entotheonellaceae</taxon>
        <taxon>Candidatus Entotheonella</taxon>
    </lineage>
</organism>